<feature type="region of interest" description="Disordered" evidence="1">
    <location>
        <begin position="1083"/>
        <end position="1182"/>
    </location>
</feature>
<dbReference type="EMBL" id="BLBS01000023">
    <property type="protein sequence ID" value="GET87748.1"/>
    <property type="molecule type" value="Genomic_DNA"/>
</dbReference>
<feature type="compositionally biased region" description="Low complexity" evidence="1">
    <location>
        <begin position="1385"/>
        <end position="1399"/>
    </location>
</feature>
<feature type="compositionally biased region" description="Basic and acidic residues" evidence="1">
    <location>
        <begin position="579"/>
        <end position="590"/>
    </location>
</feature>
<feature type="compositionally biased region" description="Polar residues" evidence="1">
    <location>
        <begin position="1362"/>
        <end position="1377"/>
    </location>
</feature>
<feature type="compositionally biased region" description="Polar residues" evidence="1">
    <location>
        <begin position="75"/>
        <end position="86"/>
    </location>
</feature>
<feature type="compositionally biased region" description="Polar residues" evidence="1">
    <location>
        <begin position="18"/>
        <end position="32"/>
    </location>
</feature>
<reference evidence="2" key="1">
    <citation type="submission" date="2019-11" db="EMBL/GenBank/DDBJ databases">
        <title>Leishmania tarentolae CDS.</title>
        <authorList>
            <person name="Goto Y."/>
            <person name="Yamagishi J."/>
        </authorList>
    </citation>
    <scope>NUCLEOTIDE SEQUENCE [LARGE SCALE GENOMIC DNA]</scope>
    <source>
        <strain evidence="2">Parrot Tar II</strain>
    </source>
</reference>
<sequence>MRRRLHWPTETSRDKALCSSSSMSSGRDAQSPLTTSTLLATCEDFVTEAPFSSSIEAIRARLHEVVRDIDHVMGTAQQPPSPTSRSAAAGVDISSPPADPLGANDKGDGRRLHGSPTSSAAALALLRARQQSSAPRSAAAGTLSACQPLPRPHSDQTTKDSPTRGPTLATRFTASHPHESASTASATADTGTGLSATYAAALDFWRANGRCPHRPAPMRKEGLTTGPLDDAALTSTSTSTPSAEPVEGSHNPQAAASITFASPQPYSKRQGTAENANAAVMSHTDTDILADTVVRPAVLSNTLPTAAAKAAVQTDYEATTATLSRPLRAAVPASLAATMPPKARSRPLTPDGSRTCHTQPPQVLADVSYFSTTAAAPLPSPSSVTTLSARLAALRATDTTQRNRMLEEQKPQQGWLHEDKRQAFSRTSALMTHDTSLFADYGRSAHGGKEGDCSKCFCRKTTTCAHHQRNQAEPQQLPQSSAAASTSTSDTTCDHNWLVCSPPSKLVTPSTAKTRQAHRASRQDETSFIVSLAQQIQAVREEAWRDAQDNVKLEPPGRPPPLLPVDTSGLARHTPPSRVPEHHRGGRGEKPLFTLETSAETRSGAAINTAASRALTSLTAPLGTLQAGLSPSVIAVTALSAGVAENESLPMQEELAMRERLAARRQQQNEGALVMHKGPVDHQRQQYERLSDTRDRDVAEHLRNELIRQAAVQVSAQARVAQVRAALPDQPEAVTSDELFAIRLHAQQLERLREQTQWVTGRAPVFHAGEASLSAVDVAPTKDYSFSLVPAAGAGESCSTAAPQQKHLRDGASATGQQARTTTSKEKHSHCPSEKVVPTTVSTRTKHGDVTSGPGVAVGDVRRSAGVPFVPAQITASAEWEATPGQTVTAHQACPSSSSHDLMQRHVTEPHPHRFAIPAHGNGRVSGEATHATERFAGGSIDEDVSTSTQLAPPFSDIQVKADSRAKTLSSSPVRVQKSVSPPSASHTHDVGTGRPACATPPQSSTSRLSRAASSPVQLQNALTVSAADDAERDLITSSPLGRCSSRSGTATGSIAADRLASIQSIQLHVSARRGTAWQEDSTASDISSSSSSLLPASVSPFRASGRASRAGDSVRPHASRTCSPLHDLRVESSRSASRHRCPTPAVDDAGCNNAAREGSSARCSPRATSSPASRRKPREALQAHRRAVQDEAGKRAALRAQARLSERGIVVDVQLTSRRVPSLVKLSKDRKELLFYLHRIEHVPLQALLTSPQSSVPAFSAEHGGRSLSPATSASRVPGARSTADAMSRVPKLSSSSSPAAARPPRFYPPWIPGAATPVTSSMQPHTDPVNMTPAGMLVNWRPALGRGSDAVGAPPWGVARSSSSPKGQQLVTSAPPQRGGSVSSPSPLLPLPHTAAPTLLRQDVTPNTATSTRPIRVRELHHFPYSYARLYAPFGVIGYERDLGLGGPQTWEDVSGVLCGPASFEVLRRYCCPLFAEVQGPLCAPYRLYLIIPHFKRIDVPQDAVLLVLDFQTRVDWVFFLLAMQRVVTARGDCDSGDHIGVSADSSSRSCRAAQSPALSYGRALWMLAVQRLQRARALRGMNPLDLVKIGSARHPEQLESQGTVRKRACDAPSVRPSALEKGSAYPLAGGPGATRRFEARPLTRSGHSHGSECGVRVSSPARISALPRGRNHSPARCRDPGVDFGWEVAAGTERVPRKSPRSCGARFSNPKQCTSPARFQASPPSLAGTAGTEVAAMTSQEVSKPRSELLKRVSRRLGASRFGEDK</sequence>
<feature type="region of interest" description="Disordered" evidence="1">
    <location>
        <begin position="469"/>
        <end position="494"/>
    </location>
</feature>
<feature type="compositionally biased region" description="Low complexity" evidence="1">
    <location>
        <begin position="1289"/>
        <end position="1305"/>
    </location>
</feature>
<feature type="region of interest" description="Disordered" evidence="1">
    <location>
        <begin position="550"/>
        <end position="590"/>
    </location>
</feature>
<feature type="region of interest" description="Disordered" evidence="1">
    <location>
        <begin position="1257"/>
        <end position="1305"/>
    </location>
</feature>
<proteinExistence type="predicted"/>
<evidence type="ECO:0000313" key="2">
    <source>
        <dbReference type="EMBL" id="GET87748.1"/>
    </source>
</evidence>
<feature type="compositionally biased region" description="Low complexity" evidence="1">
    <location>
        <begin position="118"/>
        <end position="140"/>
    </location>
</feature>
<evidence type="ECO:0000313" key="3">
    <source>
        <dbReference type="Proteomes" id="UP000419144"/>
    </source>
</evidence>
<evidence type="ECO:0000256" key="1">
    <source>
        <dbReference type="SAM" id="MobiDB-lite"/>
    </source>
</evidence>
<name>A0A640KEM8_LEITA</name>
<accession>A0A640KEM8</accession>
<feature type="compositionally biased region" description="Basic and acidic residues" evidence="1">
    <location>
        <begin position="152"/>
        <end position="162"/>
    </location>
</feature>
<dbReference type="Proteomes" id="UP000419144">
    <property type="component" value="Unassembled WGS sequence"/>
</dbReference>
<feature type="region of interest" description="Disordered" evidence="1">
    <location>
        <begin position="506"/>
        <end position="525"/>
    </location>
</feature>
<feature type="region of interest" description="Disordered" evidence="1">
    <location>
        <begin position="938"/>
        <end position="1016"/>
    </location>
</feature>
<protein>
    <submittedName>
        <fullName evidence="2">Uncharacterized protein</fullName>
    </submittedName>
</protein>
<feature type="compositionally biased region" description="Low complexity" evidence="1">
    <location>
        <begin position="1004"/>
        <end position="1015"/>
    </location>
</feature>
<feature type="compositionally biased region" description="Polar residues" evidence="1">
    <location>
        <begin position="469"/>
        <end position="479"/>
    </location>
</feature>
<feature type="compositionally biased region" description="Low complexity" evidence="1">
    <location>
        <begin position="1161"/>
        <end position="1173"/>
    </location>
</feature>
<feature type="region of interest" description="Disordered" evidence="1">
    <location>
        <begin position="1353"/>
        <end position="1399"/>
    </location>
</feature>
<gene>
    <name evidence="2" type="ORF">LtaPh_1804100</name>
</gene>
<feature type="compositionally biased region" description="Basic and acidic residues" evidence="1">
    <location>
        <begin position="823"/>
        <end position="833"/>
    </location>
</feature>
<feature type="compositionally biased region" description="Low complexity" evidence="1">
    <location>
        <begin position="1083"/>
        <end position="1101"/>
    </location>
</feature>
<feature type="compositionally biased region" description="Low complexity" evidence="1">
    <location>
        <begin position="480"/>
        <end position="491"/>
    </location>
</feature>
<keyword evidence="3" id="KW-1185">Reference proteome</keyword>
<comment type="caution">
    <text evidence="2">The sequence shown here is derived from an EMBL/GenBank/DDBJ whole genome shotgun (WGS) entry which is preliminary data.</text>
</comment>
<feature type="region of interest" description="Disordered" evidence="1">
    <location>
        <begin position="212"/>
        <end position="252"/>
    </location>
</feature>
<feature type="region of interest" description="Disordered" evidence="1">
    <location>
        <begin position="795"/>
        <end position="859"/>
    </location>
</feature>
<feature type="region of interest" description="Disordered" evidence="1">
    <location>
        <begin position="1"/>
        <end position="32"/>
    </location>
</feature>
<organism evidence="2 3">
    <name type="scientific">Leishmania tarentolae</name>
    <name type="common">Sauroleishmania tarentolae</name>
    <dbReference type="NCBI Taxonomy" id="5689"/>
    <lineage>
        <taxon>Eukaryota</taxon>
        <taxon>Discoba</taxon>
        <taxon>Euglenozoa</taxon>
        <taxon>Kinetoplastea</taxon>
        <taxon>Metakinetoplastina</taxon>
        <taxon>Trypanosomatida</taxon>
        <taxon>Trypanosomatidae</taxon>
        <taxon>Leishmaniinae</taxon>
        <taxon>Leishmania</taxon>
        <taxon>lizard Leishmania</taxon>
    </lineage>
</organism>
<feature type="compositionally biased region" description="Low complexity" evidence="1">
    <location>
        <begin position="180"/>
        <end position="189"/>
    </location>
</feature>
<feature type="region of interest" description="Disordered" evidence="1">
    <location>
        <begin position="73"/>
        <end position="189"/>
    </location>
</feature>
<dbReference type="OrthoDB" id="267750at2759"/>
<feature type="region of interest" description="Disordered" evidence="1">
    <location>
        <begin position="1696"/>
        <end position="1752"/>
    </location>
</feature>
<feature type="compositionally biased region" description="Polar residues" evidence="1">
    <location>
        <begin position="967"/>
        <end position="986"/>
    </location>
</feature>
<dbReference type="VEuPathDB" id="TriTrypDB:LtaPh_1804100"/>
<feature type="region of interest" description="Disordered" evidence="1">
    <location>
        <begin position="1618"/>
        <end position="1638"/>
    </location>
</feature>